<reference evidence="2 3" key="1">
    <citation type="submission" date="2021-01" db="EMBL/GenBank/DDBJ databases">
        <title>Whole genome shotgun sequence of Planobispora siamensis NBRC 107568.</title>
        <authorList>
            <person name="Komaki H."/>
            <person name="Tamura T."/>
        </authorList>
    </citation>
    <scope>NUCLEOTIDE SEQUENCE [LARGE SCALE GENOMIC DNA]</scope>
    <source>
        <strain evidence="2 3">NBRC 107568</strain>
    </source>
</reference>
<keyword evidence="1" id="KW-0732">Signal</keyword>
<organism evidence="2 3">
    <name type="scientific">Planobispora siamensis</name>
    <dbReference type="NCBI Taxonomy" id="936338"/>
    <lineage>
        <taxon>Bacteria</taxon>
        <taxon>Bacillati</taxon>
        <taxon>Actinomycetota</taxon>
        <taxon>Actinomycetes</taxon>
        <taxon>Streptosporangiales</taxon>
        <taxon>Streptosporangiaceae</taxon>
        <taxon>Planobispora</taxon>
    </lineage>
</organism>
<accession>A0A8J3WN69</accession>
<feature type="signal peptide" evidence="1">
    <location>
        <begin position="1"/>
        <end position="25"/>
    </location>
</feature>
<keyword evidence="3" id="KW-1185">Reference proteome</keyword>
<protein>
    <submittedName>
        <fullName evidence="2">Uncharacterized protein</fullName>
    </submittedName>
</protein>
<gene>
    <name evidence="2" type="ORF">Psi01_41860</name>
</gene>
<proteinExistence type="predicted"/>
<comment type="caution">
    <text evidence="2">The sequence shown here is derived from an EMBL/GenBank/DDBJ whole genome shotgun (WGS) entry which is preliminary data.</text>
</comment>
<evidence type="ECO:0000313" key="2">
    <source>
        <dbReference type="EMBL" id="GIH93556.1"/>
    </source>
</evidence>
<evidence type="ECO:0000256" key="1">
    <source>
        <dbReference type="SAM" id="SignalP"/>
    </source>
</evidence>
<dbReference type="EMBL" id="BOOJ01000033">
    <property type="protein sequence ID" value="GIH93556.1"/>
    <property type="molecule type" value="Genomic_DNA"/>
</dbReference>
<feature type="chain" id="PRO_5038756889" evidence="1">
    <location>
        <begin position="26"/>
        <end position="145"/>
    </location>
</feature>
<dbReference type="RefSeq" id="WP_204065722.1">
    <property type="nucleotide sequence ID" value="NZ_BOOJ01000033.1"/>
</dbReference>
<dbReference type="AlphaFoldDB" id="A0A8J3WN69"/>
<name>A0A8J3WN69_9ACTN</name>
<dbReference type="Proteomes" id="UP000619788">
    <property type="component" value="Unassembled WGS sequence"/>
</dbReference>
<evidence type="ECO:0000313" key="3">
    <source>
        <dbReference type="Proteomes" id="UP000619788"/>
    </source>
</evidence>
<sequence>MVRVFMSVAFLIAVLLAGTAAPANARASGCEVVVISVTANDVQEDDEGFDDIWVKVAGSWFPTYLRSIRIDEGRTLTNSELNNPKATKPSVTVSIYEDDPFPQGNDFLGSFSEDCSDGGTGPGGAVQTIGSGGVGYTVSYFARRV</sequence>